<proteinExistence type="predicted"/>
<evidence type="ECO:0000313" key="2">
    <source>
        <dbReference type="Proteomes" id="UP000663802"/>
    </source>
</evidence>
<protein>
    <recommendedName>
        <fullName evidence="3">Sugar phosphate isomerase/epimerase</fullName>
    </recommendedName>
</protein>
<name>A0ABQ1E5J7_9CLOT</name>
<keyword evidence="2" id="KW-1185">Reference proteome</keyword>
<dbReference type="Gene3D" id="3.20.20.150">
    <property type="entry name" value="Divalent-metal-dependent TIM barrel enzymes"/>
    <property type="match status" value="1"/>
</dbReference>
<dbReference type="EMBL" id="BMBA01000001">
    <property type="protein sequence ID" value="GFZ30015.1"/>
    <property type="molecule type" value="Genomic_DNA"/>
</dbReference>
<evidence type="ECO:0008006" key="3">
    <source>
        <dbReference type="Google" id="ProtNLM"/>
    </source>
</evidence>
<organism evidence="1 2">
    <name type="scientific">Clostridium zeae</name>
    <dbReference type="NCBI Taxonomy" id="2759022"/>
    <lineage>
        <taxon>Bacteria</taxon>
        <taxon>Bacillati</taxon>
        <taxon>Bacillota</taxon>
        <taxon>Clostridia</taxon>
        <taxon>Eubacteriales</taxon>
        <taxon>Clostridiaceae</taxon>
        <taxon>Clostridium</taxon>
    </lineage>
</organism>
<gene>
    <name evidence="1" type="ORF">CSC2_05410</name>
</gene>
<dbReference type="RefSeq" id="WP_206868010.1">
    <property type="nucleotide sequence ID" value="NZ_BMBA01000001.1"/>
</dbReference>
<accession>A0ABQ1E5J7</accession>
<dbReference type="Proteomes" id="UP000663802">
    <property type="component" value="Unassembled WGS sequence"/>
</dbReference>
<comment type="caution">
    <text evidence="1">The sequence shown here is derived from an EMBL/GenBank/DDBJ whole genome shotgun (WGS) entry which is preliminary data.</text>
</comment>
<sequence length="298" mass="35776">MRKFMIGMHGKFDARKFHRDFREGFYGIEVCLFEDEKDIEKLVRVTEENEFKFGIHFPLRSGISDLRDPQFLSLDEAARKKAYKYIEEELNYISSKEIKPEYILFHYPKPAILKKDFDMSNWRFADKSEYTYESEYTISEFKRLSENLFAWLSEKSFEYNFIPVLELDALNKYVYEDNFLESLLEKYQAIKICLDTGRLHLQRRIDQDFNEREIILRLAKFTEVVHLWNVKVSGNLENSHFPALPRLKVDDGWAPIEDYLRIIKNENKNIKIMFEHRSDLISDEELDSCYSWVSSILE</sequence>
<dbReference type="SUPFAM" id="SSF51658">
    <property type="entry name" value="Xylose isomerase-like"/>
    <property type="match status" value="1"/>
</dbReference>
<evidence type="ECO:0000313" key="1">
    <source>
        <dbReference type="EMBL" id="GFZ30015.1"/>
    </source>
</evidence>
<dbReference type="InterPro" id="IPR036237">
    <property type="entry name" value="Xyl_isomerase-like_sf"/>
</dbReference>
<reference evidence="1 2" key="1">
    <citation type="journal article" date="2021" name="Int. J. Syst. Evol. Microbiol.">
        <title>Clostridium zeae sp. nov., isolated from corn silage.</title>
        <authorList>
            <person name="Kobayashi H."/>
            <person name="Tanizawa Y."/>
            <person name="Yagura M."/>
            <person name="Sakamoto M."/>
            <person name="Ohkuma M."/>
            <person name="Tohno M."/>
        </authorList>
    </citation>
    <scope>NUCLEOTIDE SEQUENCE [LARGE SCALE GENOMIC DNA]</scope>
    <source>
        <strain evidence="1 2">CSC2</strain>
    </source>
</reference>